<dbReference type="NCBIfam" id="TIGR03717">
    <property type="entry name" value="R_switched_YjbE"/>
    <property type="match status" value="1"/>
</dbReference>
<proteinExistence type="predicted"/>
<evidence type="ECO:0000256" key="4">
    <source>
        <dbReference type="ARBA" id="ARBA00023136"/>
    </source>
</evidence>
<sequence>MLEESIVLVQIIFIDVIMAADNAIIIAMIAANFAPKHRKQIIMYGVLAAFIFRIIFALSATYLFGFPIIKIVGGLLLIWIVNDLRRDLFETKKIKSPTKISKEPSFVNSVYKVLFADITLSFDNVIGVVGASKEYIGLMFFGLFLSVVLIGTLATYLANYIKNYKWIGYLGLIVILIVAIQLIIGGLSDLNILEINESFKRFF</sequence>
<evidence type="ECO:0000256" key="2">
    <source>
        <dbReference type="ARBA" id="ARBA00022692"/>
    </source>
</evidence>
<keyword evidence="2 5" id="KW-0812">Transmembrane</keyword>
<evidence type="ECO:0000256" key="5">
    <source>
        <dbReference type="SAM" id="Phobius"/>
    </source>
</evidence>
<gene>
    <name evidence="6" type="ORF">METZ01_LOCUS476175</name>
</gene>
<protein>
    <submittedName>
        <fullName evidence="6">Uncharacterized protein</fullName>
    </submittedName>
</protein>
<dbReference type="PANTHER" id="PTHR30238:SF4">
    <property type="entry name" value="SLL1022 PROTEIN"/>
    <property type="match status" value="1"/>
</dbReference>
<keyword evidence="4 5" id="KW-0472">Membrane</keyword>
<comment type="subcellular location">
    <subcellularLocation>
        <location evidence="1">Membrane</location>
        <topology evidence="1">Multi-pass membrane protein</topology>
    </subcellularLocation>
</comment>
<dbReference type="InterPro" id="IPR022301">
    <property type="entry name" value="Integral_membrane_YjbE"/>
</dbReference>
<evidence type="ECO:0000313" key="6">
    <source>
        <dbReference type="EMBL" id="SVE23321.1"/>
    </source>
</evidence>
<dbReference type="EMBL" id="UINC01203185">
    <property type="protein sequence ID" value="SVE23321.1"/>
    <property type="molecule type" value="Genomic_DNA"/>
</dbReference>
<evidence type="ECO:0000256" key="1">
    <source>
        <dbReference type="ARBA" id="ARBA00004141"/>
    </source>
</evidence>
<feature type="transmembrane region" description="Helical" evidence="5">
    <location>
        <begin position="166"/>
        <end position="184"/>
    </location>
</feature>
<keyword evidence="3 5" id="KW-1133">Transmembrane helix</keyword>
<reference evidence="6" key="1">
    <citation type="submission" date="2018-05" db="EMBL/GenBank/DDBJ databases">
        <authorList>
            <person name="Lanie J.A."/>
            <person name="Ng W.-L."/>
            <person name="Kazmierczak K.M."/>
            <person name="Andrzejewski T.M."/>
            <person name="Davidsen T.M."/>
            <person name="Wayne K.J."/>
            <person name="Tettelin H."/>
            <person name="Glass J.I."/>
            <person name="Rusch D."/>
            <person name="Podicherti R."/>
            <person name="Tsui H.-C.T."/>
            <person name="Winkler M.E."/>
        </authorList>
    </citation>
    <scope>NUCLEOTIDE SEQUENCE</scope>
</reference>
<feature type="transmembrane region" description="Helical" evidence="5">
    <location>
        <begin position="41"/>
        <end position="58"/>
    </location>
</feature>
<dbReference type="InterPro" id="IPR005496">
    <property type="entry name" value="Integral_membrane_TerC"/>
</dbReference>
<feature type="transmembrane region" description="Helical" evidence="5">
    <location>
        <begin position="6"/>
        <end position="29"/>
    </location>
</feature>
<feature type="transmembrane region" description="Helical" evidence="5">
    <location>
        <begin position="135"/>
        <end position="159"/>
    </location>
</feature>
<dbReference type="InterPro" id="IPR036259">
    <property type="entry name" value="MFS_trans_sf"/>
</dbReference>
<dbReference type="Pfam" id="PF03741">
    <property type="entry name" value="TerC"/>
    <property type="match status" value="1"/>
</dbReference>
<name>A0A383BTY2_9ZZZZ</name>
<accession>A0A383BTY2</accession>
<dbReference type="SUPFAM" id="SSF103473">
    <property type="entry name" value="MFS general substrate transporter"/>
    <property type="match status" value="1"/>
</dbReference>
<feature type="transmembrane region" description="Helical" evidence="5">
    <location>
        <begin position="64"/>
        <end position="84"/>
    </location>
</feature>
<organism evidence="6">
    <name type="scientific">marine metagenome</name>
    <dbReference type="NCBI Taxonomy" id="408172"/>
    <lineage>
        <taxon>unclassified sequences</taxon>
        <taxon>metagenomes</taxon>
        <taxon>ecological metagenomes</taxon>
    </lineage>
</organism>
<dbReference type="GO" id="GO:0016020">
    <property type="term" value="C:membrane"/>
    <property type="evidence" value="ECO:0007669"/>
    <property type="project" value="UniProtKB-SubCell"/>
</dbReference>
<dbReference type="PANTHER" id="PTHR30238">
    <property type="entry name" value="MEMBRANE BOUND PREDICTED REDOX MODULATOR"/>
    <property type="match status" value="1"/>
</dbReference>
<evidence type="ECO:0000256" key="3">
    <source>
        <dbReference type="ARBA" id="ARBA00022989"/>
    </source>
</evidence>
<dbReference type="AlphaFoldDB" id="A0A383BTY2"/>